<feature type="domain" description="TadE-like" evidence="2">
    <location>
        <begin position="52"/>
        <end position="93"/>
    </location>
</feature>
<organism evidence="3 4">
    <name type="scientific">Neorhodopirellula lusitana</name>
    <dbReference type="NCBI Taxonomy" id="445327"/>
    <lineage>
        <taxon>Bacteria</taxon>
        <taxon>Pseudomonadati</taxon>
        <taxon>Planctomycetota</taxon>
        <taxon>Planctomycetia</taxon>
        <taxon>Pirellulales</taxon>
        <taxon>Pirellulaceae</taxon>
        <taxon>Neorhodopirellula</taxon>
    </lineage>
</organism>
<gene>
    <name evidence="3" type="ORF">SAMN06265222_102379</name>
</gene>
<name>A0ABY1PYL6_9BACT</name>
<evidence type="ECO:0000313" key="4">
    <source>
        <dbReference type="Proteomes" id="UP001158067"/>
    </source>
</evidence>
<reference evidence="3 4" key="1">
    <citation type="submission" date="2017-05" db="EMBL/GenBank/DDBJ databases">
        <authorList>
            <person name="Varghese N."/>
            <person name="Submissions S."/>
        </authorList>
    </citation>
    <scope>NUCLEOTIDE SEQUENCE [LARGE SCALE GENOMIC DNA]</scope>
    <source>
        <strain evidence="3 4">DSM 25457</strain>
    </source>
</reference>
<evidence type="ECO:0000259" key="2">
    <source>
        <dbReference type="Pfam" id="PF07811"/>
    </source>
</evidence>
<keyword evidence="4" id="KW-1185">Reference proteome</keyword>
<feature type="transmembrane region" description="Helical" evidence="1">
    <location>
        <begin position="54"/>
        <end position="73"/>
    </location>
</feature>
<keyword evidence="1" id="KW-1133">Transmembrane helix</keyword>
<evidence type="ECO:0000256" key="1">
    <source>
        <dbReference type="SAM" id="Phobius"/>
    </source>
</evidence>
<dbReference type="Proteomes" id="UP001158067">
    <property type="component" value="Unassembled WGS sequence"/>
</dbReference>
<proteinExistence type="predicted"/>
<protein>
    <submittedName>
        <fullName evidence="3">TadE-like protein</fullName>
    </submittedName>
</protein>
<sequence length="176" mass="18491">MVTGTVGYVGVGLKARSHSHEQHDSRLFLLRSDSISFQEPPLLNAPKPNRHGTALVELAICMPVFFLIVFASIEACNMIAMKQIICESAYEGALVALKPNATESDVVSRVSTSLAARGVKPSGVYVTGENGAQFSGVAQGEIVTVKVDASTDKNAAGPQLFGLAKTLSSSLSAVKQ</sequence>
<keyword evidence="1" id="KW-0472">Membrane</keyword>
<comment type="caution">
    <text evidence="3">The sequence shown here is derived from an EMBL/GenBank/DDBJ whole genome shotgun (WGS) entry which is preliminary data.</text>
</comment>
<dbReference type="Pfam" id="PF07811">
    <property type="entry name" value="TadE"/>
    <property type="match status" value="1"/>
</dbReference>
<accession>A0ABY1PYL6</accession>
<dbReference type="EMBL" id="FXUG01000002">
    <property type="protein sequence ID" value="SMP48098.1"/>
    <property type="molecule type" value="Genomic_DNA"/>
</dbReference>
<dbReference type="InterPro" id="IPR012495">
    <property type="entry name" value="TadE-like_dom"/>
</dbReference>
<keyword evidence="1" id="KW-0812">Transmembrane</keyword>
<evidence type="ECO:0000313" key="3">
    <source>
        <dbReference type="EMBL" id="SMP48098.1"/>
    </source>
</evidence>
<dbReference type="RefSeq" id="WP_283431692.1">
    <property type="nucleotide sequence ID" value="NZ_FXUG01000002.1"/>
</dbReference>